<evidence type="ECO:0000259" key="9">
    <source>
        <dbReference type="PROSITE" id="PS50262"/>
    </source>
</evidence>
<dbReference type="GO" id="GO:0004930">
    <property type="term" value="F:G protein-coupled receptor activity"/>
    <property type="evidence" value="ECO:0007669"/>
    <property type="project" value="UniProtKB-KW"/>
</dbReference>
<feature type="domain" description="G-protein coupled receptors family 1 profile" evidence="9">
    <location>
        <begin position="44"/>
        <end position="293"/>
    </location>
</feature>
<keyword evidence="10" id="KW-1185">Reference proteome</keyword>
<dbReference type="RefSeq" id="XP_013392604.1">
    <property type="nucleotide sequence ID" value="XM_013537150.1"/>
</dbReference>
<dbReference type="Pfam" id="PF00001">
    <property type="entry name" value="7tm_1"/>
    <property type="match status" value="1"/>
</dbReference>
<gene>
    <name evidence="11 12" type="primary">LOC106160493</name>
</gene>
<reference evidence="11 12" key="1">
    <citation type="submission" date="2025-04" db="UniProtKB">
        <authorList>
            <consortium name="RefSeq"/>
        </authorList>
    </citation>
    <scope>IDENTIFICATION</scope>
    <source>
        <tissue evidence="11 12">Gonads</tissue>
    </source>
</reference>
<evidence type="ECO:0000256" key="8">
    <source>
        <dbReference type="SAM" id="Phobius"/>
    </source>
</evidence>
<evidence type="ECO:0000313" key="12">
    <source>
        <dbReference type="RefSeq" id="XP_013392679.1"/>
    </source>
</evidence>
<name>A0A1S3I5G5_LINAN</name>
<dbReference type="InterPro" id="IPR000276">
    <property type="entry name" value="GPCR_Rhodpsn"/>
</dbReference>
<dbReference type="InterPro" id="IPR017452">
    <property type="entry name" value="GPCR_Rhodpsn_7TM"/>
</dbReference>
<dbReference type="Gene3D" id="1.20.1070.10">
    <property type="entry name" value="Rhodopsin 7-helix transmembrane proteins"/>
    <property type="match status" value="1"/>
</dbReference>
<keyword evidence="3 8" id="KW-1133">Transmembrane helix</keyword>
<feature type="transmembrane region" description="Helical" evidence="8">
    <location>
        <begin position="31"/>
        <end position="53"/>
    </location>
</feature>
<evidence type="ECO:0000313" key="10">
    <source>
        <dbReference type="Proteomes" id="UP000085678"/>
    </source>
</evidence>
<evidence type="ECO:0000256" key="2">
    <source>
        <dbReference type="ARBA" id="ARBA00022692"/>
    </source>
</evidence>
<dbReference type="STRING" id="7574.A0A1S3I5G5"/>
<protein>
    <submittedName>
        <fullName evidence="11 12">Melanocortin receptor 5-like</fullName>
    </submittedName>
</protein>
<dbReference type="KEGG" id="lak:106160493"/>
<dbReference type="GeneID" id="106160493"/>
<dbReference type="GO" id="GO:0016020">
    <property type="term" value="C:membrane"/>
    <property type="evidence" value="ECO:0007669"/>
    <property type="project" value="UniProtKB-SubCell"/>
</dbReference>
<evidence type="ECO:0000256" key="1">
    <source>
        <dbReference type="ARBA" id="ARBA00004141"/>
    </source>
</evidence>
<dbReference type="PANTHER" id="PTHR24243:SF208">
    <property type="entry name" value="PYROKININ-1 RECEPTOR"/>
    <property type="match status" value="1"/>
</dbReference>
<keyword evidence="5 8" id="KW-0472">Membrane</keyword>
<evidence type="ECO:0000256" key="7">
    <source>
        <dbReference type="ARBA" id="ARBA00023224"/>
    </source>
</evidence>
<comment type="subcellular location">
    <subcellularLocation>
        <location evidence="1">Membrane</location>
        <topology evidence="1">Multi-pass membrane protein</topology>
    </subcellularLocation>
</comment>
<feature type="transmembrane region" description="Helical" evidence="8">
    <location>
        <begin position="187"/>
        <end position="208"/>
    </location>
</feature>
<dbReference type="RefSeq" id="XP_013392679.1">
    <property type="nucleotide sequence ID" value="XM_013537225.1"/>
</dbReference>
<keyword evidence="2 8" id="KW-0812">Transmembrane</keyword>
<evidence type="ECO:0000256" key="4">
    <source>
        <dbReference type="ARBA" id="ARBA00023040"/>
    </source>
</evidence>
<sequence>MMSYLEKNLSYNTTNNLSSCDLPTELVGVSATMLILATVLGTLSNIFIIGVFIWERSLRTPVHSLMFTLAIVDFIHCAVHTTSLLLRILGSSWITPDVHTSICKVAFTCSTFTNMENVLLIGALSIARYTQVSKHHQIHFKSVLLYIAFTVILEICFVTYTVFYPVLMTGVCTCSEQDRDYSLHNNWVPIIFLCMFTVCGIIMLVYYLKLLQLIKLHRSAIASLIIHTNKLDRSVFRSMRLLTINFIITYLPLAILIPILISGPLSQTVYENWVLYGGFALNSLGHAVDPLIYGLYSSHFRKAFKKCCLPLWRKCTILGKHNQVSTINMASSVADISFPLGNQVQS</sequence>
<accession>A0A1S3I5G5</accession>
<keyword evidence="7" id="KW-0807">Transducer</keyword>
<dbReference type="PANTHER" id="PTHR24243">
    <property type="entry name" value="G-PROTEIN COUPLED RECEPTOR"/>
    <property type="match status" value="1"/>
</dbReference>
<feature type="transmembrane region" description="Helical" evidence="8">
    <location>
        <begin position="273"/>
        <end position="296"/>
    </location>
</feature>
<dbReference type="PRINTS" id="PR00237">
    <property type="entry name" value="GPCRRHODOPSN"/>
</dbReference>
<keyword evidence="4" id="KW-0297">G-protein coupled receptor</keyword>
<feature type="transmembrane region" description="Helical" evidence="8">
    <location>
        <begin position="143"/>
        <end position="167"/>
    </location>
</feature>
<dbReference type="PROSITE" id="PS50262">
    <property type="entry name" value="G_PROTEIN_RECEP_F1_2"/>
    <property type="match status" value="1"/>
</dbReference>
<evidence type="ECO:0000256" key="5">
    <source>
        <dbReference type="ARBA" id="ARBA00023136"/>
    </source>
</evidence>
<dbReference type="SMART" id="SM01381">
    <property type="entry name" value="7TM_GPCR_Srsx"/>
    <property type="match status" value="1"/>
</dbReference>
<evidence type="ECO:0000256" key="3">
    <source>
        <dbReference type="ARBA" id="ARBA00022989"/>
    </source>
</evidence>
<dbReference type="SUPFAM" id="SSF81321">
    <property type="entry name" value="Family A G protein-coupled receptor-like"/>
    <property type="match status" value="1"/>
</dbReference>
<proteinExistence type="predicted"/>
<dbReference type="Proteomes" id="UP000085678">
    <property type="component" value="Unplaced"/>
</dbReference>
<evidence type="ECO:0000313" key="11">
    <source>
        <dbReference type="RefSeq" id="XP_013392604.1"/>
    </source>
</evidence>
<feature type="transmembrane region" description="Helical" evidence="8">
    <location>
        <begin position="241"/>
        <end position="261"/>
    </location>
</feature>
<dbReference type="AlphaFoldDB" id="A0A1S3I5G5"/>
<organism evidence="10 11">
    <name type="scientific">Lingula anatina</name>
    <name type="common">Brachiopod</name>
    <name type="synonym">Lingula unguis</name>
    <dbReference type="NCBI Taxonomy" id="7574"/>
    <lineage>
        <taxon>Eukaryota</taxon>
        <taxon>Metazoa</taxon>
        <taxon>Spiralia</taxon>
        <taxon>Lophotrochozoa</taxon>
        <taxon>Brachiopoda</taxon>
        <taxon>Linguliformea</taxon>
        <taxon>Lingulata</taxon>
        <taxon>Lingulida</taxon>
        <taxon>Linguloidea</taxon>
        <taxon>Lingulidae</taxon>
        <taxon>Lingula</taxon>
    </lineage>
</organism>
<keyword evidence="6" id="KW-0675">Receptor</keyword>
<dbReference type="CDD" id="cd00637">
    <property type="entry name" value="7tm_classA_rhodopsin-like"/>
    <property type="match status" value="1"/>
</dbReference>
<evidence type="ECO:0000256" key="6">
    <source>
        <dbReference type="ARBA" id="ARBA00023170"/>
    </source>
</evidence>